<proteinExistence type="predicted"/>
<reference evidence="1 2" key="1">
    <citation type="submission" date="2021-05" db="EMBL/GenBank/DDBJ databases">
        <title>Genome Assembly of Synthetic Allotetraploid Brassica napus Reveals Homoeologous Exchanges between Subgenomes.</title>
        <authorList>
            <person name="Davis J.T."/>
        </authorList>
    </citation>
    <scope>NUCLEOTIDE SEQUENCE [LARGE SCALE GENOMIC DNA]</scope>
    <source>
        <strain evidence="2">cv. Da-Ae</strain>
        <tissue evidence="1">Seedling</tissue>
    </source>
</reference>
<protein>
    <recommendedName>
        <fullName evidence="3">RNase H type-1 domain-containing protein</fullName>
    </recommendedName>
</protein>
<dbReference type="EMBL" id="JAGKQM010000002">
    <property type="protein sequence ID" value="KAH0938177.1"/>
    <property type="molecule type" value="Genomic_DNA"/>
</dbReference>
<comment type="caution">
    <text evidence="1">The sequence shown here is derived from an EMBL/GenBank/DDBJ whole genome shotgun (WGS) entry which is preliminary data.</text>
</comment>
<sequence length="69" mass="7972">MAVTQMRALAFHKIHFLSDCKSIVDELAQYTTRATIRKVRNTESISMIQDIVEAARDNEFTFSYMPRSS</sequence>
<accession>A0ABQ8E977</accession>
<dbReference type="Proteomes" id="UP000824890">
    <property type="component" value="Unassembled WGS sequence"/>
</dbReference>
<organism evidence="1 2">
    <name type="scientific">Brassica napus</name>
    <name type="common">Rape</name>
    <dbReference type="NCBI Taxonomy" id="3708"/>
    <lineage>
        <taxon>Eukaryota</taxon>
        <taxon>Viridiplantae</taxon>
        <taxon>Streptophyta</taxon>
        <taxon>Embryophyta</taxon>
        <taxon>Tracheophyta</taxon>
        <taxon>Spermatophyta</taxon>
        <taxon>Magnoliopsida</taxon>
        <taxon>eudicotyledons</taxon>
        <taxon>Gunneridae</taxon>
        <taxon>Pentapetalae</taxon>
        <taxon>rosids</taxon>
        <taxon>malvids</taxon>
        <taxon>Brassicales</taxon>
        <taxon>Brassicaceae</taxon>
        <taxon>Brassiceae</taxon>
        <taxon>Brassica</taxon>
    </lineage>
</organism>
<gene>
    <name evidence="1" type="ORF">HID58_005638</name>
</gene>
<evidence type="ECO:0008006" key="3">
    <source>
        <dbReference type="Google" id="ProtNLM"/>
    </source>
</evidence>
<evidence type="ECO:0000313" key="2">
    <source>
        <dbReference type="Proteomes" id="UP000824890"/>
    </source>
</evidence>
<name>A0ABQ8E977_BRANA</name>
<keyword evidence="2" id="KW-1185">Reference proteome</keyword>
<evidence type="ECO:0000313" key="1">
    <source>
        <dbReference type="EMBL" id="KAH0938177.1"/>
    </source>
</evidence>